<feature type="binding site" evidence="8">
    <location>
        <position position="128"/>
    </location>
    <ligand>
        <name>Mg(2+)</name>
        <dbReference type="ChEBI" id="CHEBI:18420"/>
        <label>2</label>
    </ligand>
</feature>
<comment type="similarity">
    <text evidence="8">Belongs to the FGAMS family.</text>
</comment>
<comment type="caution">
    <text evidence="12">The sequence shown here is derived from an EMBL/GenBank/DDBJ whole genome shotgun (WGS) entry which is preliminary data.</text>
</comment>
<gene>
    <name evidence="8 12" type="primary">purL</name>
    <name evidence="12" type="ORF">G1H10_04400</name>
</gene>
<keyword evidence="2 8" id="KW-0436">Ligase</keyword>
<dbReference type="GO" id="GO:0005524">
    <property type="term" value="F:ATP binding"/>
    <property type="evidence" value="ECO:0007669"/>
    <property type="project" value="UniProtKB-UniRule"/>
</dbReference>
<feature type="domain" description="PurM-like N-terminal" evidence="9">
    <location>
        <begin position="455"/>
        <end position="573"/>
    </location>
</feature>
<proteinExistence type="inferred from homology"/>
<sequence length="753" mass="79983">MTVDTVETATKTPEQSQPWAELGLKADEYERIRDILGRRPTSSELAMYSVMWSEHCSYKSSKVHLRRFGELQQETPVGKLLAGIGENAGVIDVGHGYAVTFKAESHNHPSYVEPYQGAATGVGGIVRDILAMGARPIGVMDSLRFGPLDAPDTARVLPGVVAGVGGYGNCLGLPNIGGEVVFDSTYSGNPLVNALCVGVMRHEDLHLAKASGAGNKVILYGARTGGDGIGGVSVLASETFESSGPAKRPSVQVGDPFMEKLLIECTLELFAAGVVAGIQDLGGAGLSCATSELASAGDGGMHVELDRVPLRDSTLAPEEILMSESQERMMAVVEPADVERFMEICAKWDVQADVIGEVNESGRLTIEWRGETVVDVPPRTVAHEGPVYQRPYERPGWLDELQAAASSSLPRPSSGDELRSTLLRMVASPNLCSRAWVTDQYDRYVLGNTVLAQPEDAGVLRLDDDSGLGIALSVDANGRYAKLDPYAGAQLALAEAYRNVAVTGAKPVAVTDCLNFGSPEDPGVMWQFAEAVRGLADGCQKLGTPVTGGNVSLYNQTGDTAILPTPVVGVLGVLDDVARRIPSGFRTPGHIIYLLGDTADEFGGSEWAHVVHSHLGGLPPAVDLDAERELAEILHSASRDGLVSAAHDVSDGGVAQALVESVLRHGVGARVWVPDGLDPFVFLFSESTARAVVAVPHPEEVRFTGMCEARRFPHTRIGVIDDEGTLEVQGQFSIGFDELRRAHEQTLPSALGE</sequence>
<protein>
    <recommendedName>
        <fullName evidence="8">Phosphoribosylformylglycinamidine synthase subunit PurL</fullName>
        <shortName evidence="8">FGAM synthase</shortName>
        <ecNumber evidence="8">6.3.5.3</ecNumber>
    </recommendedName>
    <alternativeName>
        <fullName evidence="8">Formylglycinamide ribonucleotide amidotransferase subunit II</fullName>
        <shortName evidence="8">FGAR amidotransferase II</shortName>
        <shortName evidence="8">FGAR-AT II</shortName>
    </alternativeName>
    <alternativeName>
        <fullName evidence="8">Glutamine amidotransferase PurL</fullName>
    </alternativeName>
    <alternativeName>
        <fullName evidence="8">Phosphoribosylformylglycinamidine synthase subunit II</fullName>
    </alternativeName>
</protein>
<comment type="catalytic activity">
    <reaction evidence="8">
        <text>N(2)-formyl-N(1)-(5-phospho-beta-D-ribosyl)glycinamide + L-glutamine + ATP + H2O = 2-formamido-N(1)-(5-O-phospho-beta-D-ribosyl)acetamidine + L-glutamate + ADP + phosphate + H(+)</text>
        <dbReference type="Rhea" id="RHEA:17129"/>
        <dbReference type="ChEBI" id="CHEBI:15377"/>
        <dbReference type="ChEBI" id="CHEBI:15378"/>
        <dbReference type="ChEBI" id="CHEBI:29985"/>
        <dbReference type="ChEBI" id="CHEBI:30616"/>
        <dbReference type="ChEBI" id="CHEBI:43474"/>
        <dbReference type="ChEBI" id="CHEBI:58359"/>
        <dbReference type="ChEBI" id="CHEBI:147286"/>
        <dbReference type="ChEBI" id="CHEBI:147287"/>
        <dbReference type="ChEBI" id="CHEBI:456216"/>
        <dbReference type="EC" id="6.3.5.3"/>
    </reaction>
</comment>
<dbReference type="RefSeq" id="WP_163733138.1">
    <property type="nucleotide sequence ID" value="NZ_JAAGOA010000002.1"/>
</dbReference>
<dbReference type="PIRSF" id="PIRSF001587">
    <property type="entry name" value="FGAM_synthase_II"/>
    <property type="match status" value="1"/>
</dbReference>
<feature type="active site" evidence="8">
    <location>
        <position position="55"/>
    </location>
</feature>
<dbReference type="UniPathway" id="UPA00074">
    <property type="reaction ID" value="UER00128"/>
</dbReference>
<organism evidence="12 13">
    <name type="scientific">Phytoactinopolyspora halotolerans</name>
    <dbReference type="NCBI Taxonomy" id="1981512"/>
    <lineage>
        <taxon>Bacteria</taxon>
        <taxon>Bacillati</taxon>
        <taxon>Actinomycetota</taxon>
        <taxon>Actinomycetes</taxon>
        <taxon>Jiangellales</taxon>
        <taxon>Jiangellaceae</taxon>
        <taxon>Phytoactinopolyspora</taxon>
    </lineage>
</organism>
<dbReference type="CDD" id="cd02203">
    <property type="entry name" value="PurL_repeat1"/>
    <property type="match status" value="1"/>
</dbReference>
<dbReference type="SUPFAM" id="SSF55326">
    <property type="entry name" value="PurM N-terminal domain-like"/>
    <property type="match status" value="2"/>
</dbReference>
<comment type="subunit">
    <text evidence="8">Monomer. Part of the FGAM synthase complex composed of 1 PurL, 1 PurQ and 2 PurS subunits.</text>
</comment>
<dbReference type="Pfam" id="PF18072">
    <property type="entry name" value="FGAR-AT_linker"/>
    <property type="match status" value="1"/>
</dbReference>
<feature type="binding site" evidence="8">
    <location>
        <begin position="105"/>
        <end position="108"/>
    </location>
    <ligand>
        <name>substrate</name>
    </ligand>
</feature>
<dbReference type="PANTHER" id="PTHR43555:SF1">
    <property type="entry name" value="PHOSPHORIBOSYLFORMYLGLYCINAMIDINE SYNTHASE SUBUNIT PURL"/>
    <property type="match status" value="1"/>
</dbReference>
<keyword evidence="3 8" id="KW-0479">Metal-binding</keyword>
<feature type="binding site" evidence="8">
    <location>
        <position position="550"/>
    </location>
    <ligand>
        <name>Mg(2+)</name>
        <dbReference type="ChEBI" id="CHEBI:18420"/>
        <label>1</label>
    </ligand>
</feature>
<comment type="function">
    <text evidence="8">Part of the phosphoribosylformylglycinamidine synthase complex involved in the purines biosynthetic pathway. Catalyzes the ATP-dependent conversion of formylglycinamide ribonucleotide (FGAR) and glutamine to yield formylglycinamidine ribonucleotide (FGAM) and glutamate. The FGAM synthase complex is composed of three subunits. PurQ produces an ammonia molecule by converting glutamine to glutamate. PurL transfers the ammonia molecule to FGAR to form FGAM in an ATP-dependent manner. PurS interacts with PurQ and PurL and is thought to assist in the transfer of the ammonia molecule from PurQ to PurL.</text>
</comment>
<dbReference type="Gene3D" id="3.30.1330.10">
    <property type="entry name" value="PurM-like, N-terminal domain"/>
    <property type="match status" value="2"/>
</dbReference>
<dbReference type="InterPro" id="IPR010918">
    <property type="entry name" value="PurM-like_C_dom"/>
</dbReference>
<keyword evidence="7 8" id="KW-0460">Magnesium</keyword>
<dbReference type="Proteomes" id="UP000475214">
    <property type="component" value="Unassembled WGS sequence"/>
</dbReference>
<keyword evidence="1 8" id="KW-0963">Cytoplasm</keyword>
<feature type="binding site" evidence="8">
    <location>
        <position position="549"/>
    </location>
    <ligand>
        <name>ATP</name>
        <dbReference type="ChEBI" id="CHEBI:30616"/>
    </ligand>
</feature>
<evidence type="ECO:0000256" key="8">
    <source>
        <dbReference type="HAMAP-Rule" id="MF_00420"/>
    </source>
</evidence>
<dbReference type="HAMAP" id="MF_00420">
    <property type="entry name" value="PurL_2"/>
    <property type="match status" value="1"/>
</dbReference>
<evidence type="ECO:0000256" key="1">
    <source>
        <dbReference type="ARBA" id="ARBA00022490"/>
    </source>
</evidence>
<feature type="domain" description="PurM-like N-terminal" evidence="9">
    <location>
        <begin position="85"/>
        <end position="200"/>
    </location>
</feature>
<dbReference type="InterPro" id="IPR016188">
    <property type="entry name" value="PurM-like_N"/>
</dbReference>
<keyword evidence="13" id="KW-1185">Reference proteome</keyword>
<feature type="active site" description="Proton acceptor" evidence="8">
    <location>
        <position position="106"/>
    </location>
</feature>
<dbReference type="NCBIfam" id="TIGR01736">
    <property type="entry name" value="FGAM_synth_II"/>
    <property type="match status" value="1"/>
</dbReference>
<keyword evidence="5 8" id="KW-0658">Purine biosynthesis</keyword>
<feature type="domain" description="PurM-like C-terminal" evidence="10">
    <location>
        <begin position="588"/>
        <end position="729"/>
    </location>
</feature>
<comment type="caution">
    <text evidence="8">Lacks conserved residue(s) required for the propagation of feature annotation.</text>
</comment>
<feature type="binding site" evidence="8">
    <location>
        <position position="552"/>
    </location>
    <ligand>
        <name>substrate</name>
    </ligand>
</feature>
<evidence type="ECO:0000256" key="5">
    <source>
        <dbReference type="ARBA" id="ARBA00022755"/>
    </source>
</evidence>
<keyword evidence="6 8" id="KW-0067">ATP-binding</keyword>
<dbReference type="EMBL" id="JAAGOA010000002">
    <property type="protein sequence ID" value="NED99402.1"/>
    <property type="molecule type" value="Genomic_DNA"/>
</dbReference>
<reference evidence="12 13" key="1">
    <citation type="submission" date="2020-02" db="EMBL/GenBank/DDBJ databases">
        <authorList>
            <person name="Li X.-J."/>
            <person name="Han X.-M."/>
        </authorList>
    </citation>
    <scope>NUCLEOTIDE SEQUENCE [LARGE SCALE GENOMIC DNA]</scope>
    <source>
        <strain evidence="12 13">CCTCC AB 2017055</strain>
    </source>
</reference>
<feature type="binding site" evidence="8">
    <location>
        <position position="104"/>
    </location>
    <ligand>
        <name>Mg(2+)</name>
        <dbReference type="ChEBI" id="CHEBI:18420"/>
        <label>1</label>
    </ligand>
</feature>
<dbReference type="InterPro" id="IPR036676">
    <property type="entry name" value="PurM-like_C_sf"/>
</dbReference>
<feature type="binding site" evidence="8">
    <location>
        <position position="280"/>
    </location>
    <ligand>
        <name>Mg(2+)</name>
        <dbReference type="ChEBI" id="CHEBI:18420"/>
        <label>2</label>
    </ligand>
</feature>
<dbReference type="InterPro" id="IPR041609">
    <property type="entry name" value="PurL_linker"/>
</dbReference>
<evidence type="ECO:0000259" key="9">
    <source>
        <dbReference type="Pfam" id="PF00586"/>
    </source>
</evidence>
<dbReference type="NCBIfam" id="NF002290">
    <property type="entry name" value="PRK01213.1"/>
    <property type="match status" value="1"/>
</dbReference>
<feature type="domain" description="Phosphoribosylformylglycinamidine synthase linker" evidence="11">
    <location>
        <begin position="20"/>
        <end position="59"/>
    </location>
</feature>
<dbReference type="EC" id="6.3.5.3" evidence="8"/>
<dbReference type="InterPro" id="IPR036921">
    <property type="entry name" value="PurM-like_N_sf"/>
</dbReference>
<evidence type="ECO:0000313" key="13">
    <source>
        <dbReference type="Proteomes" id="UP000475214"/>
    </source>
</evidence>
<name>A0A6L9S2X5_9ACTN</name>
<feature type="binding site" evidence="8">
    <location>
        <position position="102"/>
    </location>
    <ligand>
        <name>ATP</name>
        <dbReference type="ChEBI" id="CHEBI:30616"/>
    </ligand>
</feature>
<evidence type="ECO:0000259" key="11">
    <source>
        <dbReference type="Pfam" id="PF18072"/>
    </source>
</evidence>
<dbReference type="GO" id="GO:0005737">
    <property type="term" value="C:cytoplasm"/>
    <property type="evidence" value="ECO:0007669"/>
    <property type="project" value="UniProtKB-SubCell"/>
</dbReference>
<dbReference type="Pfam" id="PF00586">
    <property type="entry name" value="AIRS"/>
    <property type="match status" value="2"/>
</dbReference>
<evidence type="ECO:0000256" key="3">
    <source>
        <dbReference type="ARBA" id="ARBA00022723"/>
    </source>
</evidence>
<dbReference type="AlphaFoldDB" id="A0A6L9S2X5"/>
<evidence type="ECO:0000256" key="6">
    <source>
        <dbReference type="ARBA" id="ARBA00022840"/>
    </source>
</evidence>
<evidence type="ECO:0000259" key="10">
    <source>
        <dbReference type="Pfam" id="PF02769"/>
    </source>
</evidence>
<evidence type="ECO:0000256" key="2">
    <source>
        <dbReference type="ARBA" id="ARBA00022598"/>
    </source>
</evidence>
<keyword evidence="4 8" id="KW-0547">Nucleotide-binding</keyword>
<dbReference type="CDD" id="cd02204">
    <property type="entry name" value="PurL_repeat2"/>
    <property type="match status" value="1"/>
</dbReference>
<dbReference type="InterPro" id="IPR010074">
    <property type="entry name" value="PRibForGlyAmidine_synth_PurL"/>
</dbReference>
<dbReference type="SUPFAM" id="SSF56042">
    <property type="entry name" value="PurM C-terminal domain-like"/>
    <property type="match status" value="2"/>
</dbReference>
<dbReference type="Pfam" id="PF02769">
    <property type="entry name" value="AIRS_C"/>
    <property type="match status" value="2"/>
</dbReference>
<feature type="binding site" evidence="8">
    <location>
        <position position="127"/>
    </location>
    <ligand>
        <name>substrate</name>
    </ligand>
</feature>
<feature type="binding site" evidence="8">
    <location>
        <begin position="324"/>
        <end position="326"/>
    </location>
    <ligand>
        <name>substrate</name>
    </ligand>
</feature>
<feature type="binding site" evidence="8">
    <location>
        <position position="512"/>
    </location>
    <ligand>
        <name>ATP</name>
        <dbReference type="ChEBI" id="CHEBI:30616"/>
    </ligand>
</feature>
<feature type="binding site" evidence="8">
    <location>
        <position position="252"/>
    </location>
    <ligand>
        <name>substrate</name>
    </ligand>
</feature>
<evidence type="ECO:0000256" key="7">
    <source>
        <dbReference type="ARBA" id="ARBA00022842"/>
    </source>
</evidence>
<dbReference type="Gene3D" id="3.90.650.10">
    <property type="entry name" value="PurM-like C-terminal domain"/>
    <property type="match status" value="2"/>
</dbReference>
<dbReference type="FunFam" id="3.30.1330.10:FF:000004">
    <property type="entry name" value="Phosphoribosylformylglycinamidine synthase subunit PurL"/>
    <property type="match status" value="1"/>
</dbReference>
<dbReference type="GO" id="GO:0000287">
    <property type="term" value="F:magnesium ion binding"/>
    <property type="evidence" value="ECO:0007669"/>
    <property type="project" value="UniProtKB-UniRule"/>
</dbReference>
<feature type="domain" description="PurM-like C-terminal" evidence="10">
    <location>
        <begin position="213"/>
        <end position="368"/>
    </location>
</feature>
<evidence type="ECO:0000313" key="12">
    <source>
        <dbReference type="EMBL" id="NED99402.1"/>
    </source>
</evidence>
<dbReference type="GO" id="GO:0004642">
    <property type="term" value="F:phosphoribosylformylglycinamidine synthase activity"/>
    <property type="evidence" value="ECO:0007669"/>
    <property type="project" value="UniProtKB-UniRule"/>
</dbReference>
<comment type="pathway">
    <text evidence="8">Purine metabolism; IMP biosynthesis via de novo pathway; 5-amino-1-(5-phospho-D-ribosyl)imidazole from N(2)-formyl-N(1)-(5-phospho-D-ribosyl)glycinamide: step 1/2.</text>
</comment>
<comment type="subcellular location">
    <subcellularLocation>
        <location evidence="8">Cytoplasm</location>
    </subcellularLocation>
</comment>
<dbReference type="PANTHER" id="PTHR43555">
    <property type="entry name" value="PHOSPHORIBOSYLFORMYLGLYCINAMIDINE SYNTHASE SUBUNIT PURL"/>
    <property type="match status" value="1"/>
</dbReference>
<evidence type="ECO:0000256" key="4">
    <source>
        <dbReference type="ARBA" id="ARBA00022741"/>
    </source>
</evidence>
<dbReference type="GO" id="GO:0006189">
    <property type="term" value="P:'de novo' IMP biosynthetic process"/>
    <property type="evidence" value="ECO:0007669"/>
    <property type="project" value="UniProtKB-UniRule"/>
</dbReference>
<feature type="binding site" evidence="8">
    <location>
        <position position="58"/>
    </location>
    <ligand>
        <name>ATP</name>
        <dbReference type="ChEBI" id="CHEBI:30616"/>
    </ligand>
</feature>
<accession>A0A6L9S2X5</accession>